<feature type="transmembrane region" description="Helical" evidence="1">
    <location>
        <begin position="262"/>
        <end position="283"/>
    </location>
</feature>
<protein>
    <submittedName>
        <fullName evidence="2">Uncharacterized protein</fullName>
    </submittedName>
</protein>
<dbReference type="GeneID" id="70584740"/>
<feature type="transmembrane region" description="Helical" evidence="1">
    <location>
        <begin position="224"/>
        <end position="242"/>
    </location>
</feature>
<dbReference type="RefSeq" id="WP_078926927.1">
    <property type="nucleotide sequence ID" value="NZ_FUXB01000013.1"/>
</dbReference>
<keyword evidence="1" id="KW-0812">Transmembrane</keyword>
<keyword evidence="1" id="KW-0472">Membrane</keyword>
<feature type="transmembrane region" description="Helical" evidence="1">
    <location>
        <begin position="81"/>
        <end position="99"/>
    </location>
</feature>
<feature type="transmembrane region" description="Helical" evidence="1">
    <location>
        <begin position="105"/>
        <end position="122"/>
    </location>
</feature>
<feature type="transmembrane region" description="Helical" evidence="1">
    <location>
        <begin position="295"/>
        <end position="318"/>
    </location>
</feature>
<feature type="transmembrane region" description="Helical" evidence="1">
    <location>
        <begin position="195"/>
        <end position="218"/>
    </location>
</feature>
<proteinExistence type="predicted"/>
<organism evidence="2 3">
    <name type="scientific">Vibrio cincinnatiensis DSM 19608</name>
    <dbReference type="NCBI Taxonomy" id="1123491"/>
    <lineage>
        <taxon>Bacteria</taxon>
        <taxon>Pseudomonadati</taxon>
        <taxon>Pseudomonadota</taxon>
        <taxon>Gammaproteobacteria</taxon>
        <taxon>Vibrionales</taxon>
        <taxon>Vibrionaceae</taxon>
        <taxon>Vibrio</taxon>
    </lineage>
</organism>
<dbReference type="Proteomes" id="UP000190834">
    <property type="component" value="Unassembled WGS sequence"/>
</dbReference>
<gene>
    <name evidence="2" type="ORF">SAMN02745782_02554</name>
</gene>
<keyword evidence="3" id="KW-1185">Reference proteome</keyword>
<name>A0A1T4RDP0_VIBCI</name>
<dbReference type="AlphaFoldDB" id="A0A1T4RDP0"/>
<dbReference type="STRING" id="1123491.SAMN02745782_02554"/>
<sequence>MMNKKFFENVVLNFASVIISLAVIQLVFQPILYETNQSLYQQFNADFYYVMLLASVLNTMAYNCSITFGKAINNDGLKINTYYYIIAFSLFIACIFIQFAMGVEMVLFSIILYLIDACIGYLRAEKDSFILIFVIIFNSLIATVYFVVFNRPYEAYIVAGSLTLVLFGCYECYFRERLNVYYLKSFNFIKDKGLAILYSGVPTFNRYFDKIIVLFLFSKADVKAILPLIMISGLVSFPLNILSKIAMREKKRSFNFLFDVKYLLVAFLLLMAVLSGIMVMAYFTYGFNLDDKFNWFMALVITLAKFCNVFETLVYSIYKGATDDKSITKHSVFVCLTSAIVMLLASSFGVILPTFFIVLIVIYAAVFPVIQIISLSRK</sequence>
<feature type="transmembrane region" description="Helical" evidence="1">
    <location>
        <begin position="355"/>
        <end position="375"/>
    </location>
</feature>
<dbReference type="EMBL" id="FUXB01000013">
    <property type="protein sequence ID" value="SKA13858.1"/>
    <property type="molecule type" value="Genomic_DNA"/>
</dbReference>
<accession>A0A1T4RDP0</accession>
<keyword evidence="1" id="KW-1133">Transmembrane helix</keyword>
<feature type="transmembrane region" description="Helical" evidence="1">
    <location>
        <begin position="47"/>
        <end position="69"/>
    </location>
</feature>
<evidence type="ECO:0000256" key="1">
    <source>
        <dbReference type="SAM" id="Phobius"/>
    </source>
</evidence>
<feature type="transmembrane region" description="Helical" evidence="1">
    <location>
        <begin position="155"/>
        <end position="174"/>
    </location>
</feature>
<evidence type="ECO:0000313" key="3">
    <source>
        <dbReference type="Proteomes" id="UP000190834"/>
    </source>
</evidence>
<feature type="transmembrane region" description="Helical" evidence="1">
    <location>
        <begin position="129"/>
        <end position="149"/>
    </location>
</feature>
<feature type="transmembrane region" description="Helical" evidence="1">
    <location>
        <begin position="12"/>
        <end position="32"/>
    </location>
</feature>
<feature type="transmembrane region" description="Helical" evidence="1">
    <location>
        <begin position="330"/>
        <end position="349"/>
    </location>
</feature>
<reference evidence="3" key="1">
    <citation type="submission" date="2017-02" db="EMBL/GenBank/DDBJ databases">
        <authorList>
            <person name="Varghese N."/>
            <person name="Submissions S."/>
        </authorList>
    </citation>
    <scope>NUCLEOTIDE SEQUENCE [LARGE SCALE GENOMIC DNA]</scope>
    <source>
        <strain evidence="3">DSM 19608</strain>
    </source>
</reference>
<evidence type="ECO:0000313" key="2">
    <source>
        <dbReference type="EMBL" id="SKA13858.1"/>
    </source>
</evidence>